<organism evidence="1 2">
    <name type="scientific">Corynespora cassiicola Philippines</name>
    <dbReference type="NCBI Taxonomy" id="1448308"/>
    <lineage>
        <taxon>Eukaryota</taxon>
        <taxon>Fungi</taxon>
        <taxon>Dikarya</taxon>
        <taxon>Ascomycota</taxon>
        <taxon>Pezizomycotina</taxon>
        <taxon>Dothideomycetes</taxon>
        <taxon>Pleosporomycetidae</taxon>
        <taxon>Pleosporales</taxon>
        <taxon>Corynesporascaceae</taxon>
        <taxon>Corynespora</taxon>
    </lineage>
</organism>
<dbReference type="GO" id="GO:0004364">
    <property type="term" value="F:glutathione transferase activity"/>
    <property type="evidence" value="ECO:0007669"/>
    <property type="project" value="InterPro"/>
</dbReference>
<evidence type="ECO:0000313" key="2">
    <source>
        <dbReference type="Proteomes" id="UP000240883"/>
    </source>
</evidence>
<dbReference type="SUPFAM" id="SSF47616">
    <property type="entry name" value="GST C-terminal domain-like"/>
    <property type="match status" value="1"/>
</dbReference>
<keyword evidence="1" id="KW-0808">Transferase</keyword>
<dbReference type="InterPro" id="IPR047047">
    <property type="entry name" value="GST_Omega-like_C"/>
</dbReference>
<dbReference type="PANTHER" id="PTHR32419:SF25">
    <property type="entry name" value="GLUTATHIONE S-TRANSFERASE (EUROFUNG)"/>
    <property type="match status" value="1"/>
</dbReference>
<dbReference type="PANTHER" id="PTHR32419">
    <property type="entry name" value="GLUTATHIONYL-HYDROQUINONE REDUCTASE"/>
    <property type="match status" value="1"/>
</dbReference>
<name>A0A2T2N305_CORCC</name>
<dbReference type="Gene3D" id="3.40.30.10">
    <property type="entry name" value="Glutaredoxin"/>
    <property type="match status" value="1"/>
</dbReference>
<dbReference type="Proteomes" id="UP000240883">
    <property type="component" value="Unassembled WGS sequence"/>
</dbReference>
<dbReference type="GO" id="GO:0005737">
    <property type="term" value="C:cytoplasm"/>
    <property type="evidence" value="ECO:0007669"/>
    <property type="project" value="TreeGrafter"/>
</dbReference>
<accession>A0A2T2N305</accession>
<sequence length="268" mass="30937">MRDLYLKADSQYNGRVTVPLLWDKKHGMRCCAVPNPRLGRMLMGLETIVNNDSGEIARMFFGAFDKFLPSEKQEATKGEAAFIPKHLESDIDILNAWVFDNINNGVYKTGFATTQSAYNENVLRLFQGLDRLEYHLSQPGNAPYLFGEHITESDIRLFPTIIRFDAAYYTLFKCNMKMIRTDYPRLHDWVRNLYWNEGPETNGGVFQKTTNFDIVSILDSYSINTLMFRRRSSAAIHPSSLVGMVSSRLDQSQAYCRCDPFFSIVWRF</sequence>
<dbReference type="OrthoDB" id="2309723at2759"/>
<dbReference type="InterPro" id="IPR016639">
    <property type="entry name" value="GST_Omega/GSH"/>
</dbReference>
<dbReference type="STRING" id="1448308.A0A2T2N305"/>
<protein>
    <submittedName>
        <fullName evidence="1">Glutathione S-transferase</fullName>
    </submittedName>
</protein>
<dbReference type="InterPro" id="IPR036282">
    <property type="entry name" value="Glutathione-S-Trfase_C_sf"/>
</dbReference>
<reference evidence="1 2" key="1">
    <citation type="journal article" date="2018" name="Front. Microbiol.">
        <title>Genome-Wide Analysis of Corynespora cassiicola Leaf Fall Disease Putative Effectors.</title>
        <authorList>
            <person name="Lopez D."/>
            <person name="Ribeiro S."/>
            <person name="Label P."/>
            <person name="Fumanal B."/>
            <person name="Venisse J.S."/>
            <person name="Kohler A."/>
            <person name="de Oliveira R.R."/>
            <person name="Labutti K."/>
            <person name="Lipzen A."/>
            <person name="Lail K."/>
            <person name="Bauer D."/>
            <person name="Ohm R.A."/>
            <person name="Barry K.W."/>
            <person name="Spatafora J."/>
            <person name="Grigoriev I.V."/>
            <person name="Martin F.M."/>
            <person name="Pujade-Renaud V."/>
        </authorList>
    </citation>
    <scope>NUCLEOTIDE SEQUENCE [LARGE SCALE GENOMIC DNA]</scope>
    <source>
        <strain evidence="1 2">Philippines</strain>
    </source>
</reference>
<dbReference type="Pfam" id="PF13410">
    <property type="entry name" value="GST_C_2"/>
    <property type="match status" value="1"/>
</dbReference>
<gene>
    <name evidence="1" type="ORF">BS50DRAFT_579634</name>
</gene>
<dbReference type="Gene3D" id="1.20.1050.10">
    <property type="match status" value="1"/>
</dbReference>
<proteinExistence type="predicted"/>
<dbReference type="CDD" id="cd03190">
    <property type="entry name" value="GST_C_Omega_like"/>
    <property type="match status" value="1"/>
</dbReference>
<evidence type="ECO:0000313" key="1">
    <source>
        <dbReference type="EMBL" id="PSN59822.1"/>
    </source>
</evidence>
<keyword evidence="2" id="KW-1185">Reference proteome</keyword>
<dbReference type="AlphaFoldDB" id="A0A2T2N305"/>
<dbReference type="EMBL" id="KZ678152">
    <property type="protein sequence ID" value="PSN59822.1"/>
    <property type="molecule type" value="Genomic_DNA"/>
</dbReference>